<feature type="non-terminal residue" evidence="1">
    <location>
        <position position="125"/>
    </location>
</feature>
<dbReference type="Proteomes" id="UP001153678">
    <property type="component" value="Unassembled WGS sequence"/>
</dbReference>
<organism evidence="1 2">
    <name type="scientific">Funneliformis geosporum</name>
    <dbReference type="NCBI Taxonomy" id="1117311"/>
    <lineage>
        <taxon>Eukaryota</taxon>
        <taxon>Fungi</taxon>
        <taxon>Fungi incertae sedis</taxon>
        <taxon>Mucoromycota</taxon>
        <taxon>Glomeromycotina</taxon>
        <taxon>Glomeromycetes</taxon>
        <taxon>Glomerales</taxon>
        <taxon>Glomeraceae</taxon>
        <taxon>Funneliformis</taxon>
    </lineage>
</organism>
<evidence type="ECO:0000313" key="1">
    <source>
        <dbReference type="EMBL" id="CAI2200880.1"/>
    </source>
</evidence>
<dbReference type="AlphaFoldDB" id="A0A9W4X137"/>
<sequence length="125" mass="13475">EIQAATTTAGAAIGTAIAPGIGTAIGAAEREVLKQELSDIGATEAQEVFDAEELNKISLITVSLFTRSYEFISKVANSEKQLEDNELEVFEKMFNDLPEAAKGFEDQAKLYENACLKSAADSQRQ</sequence>
<accession>A0A9W4X137</accession>
<gene>
    <name evidence="1" type="ORF">FWILDA_LOCUS19788</name>
</gene>
<proteinExistence type="predicted"/>
<dbReference type="EMBL" id="CAMKVN010025719">
    <property type="protein sequence ID" value="CAI2200880.1"/>
    <property type="molecule type" value="Genomic_DNA"/>
</dbReference>
<name>A0A9W4X137_9GLOM</name>
<keyword evidence="2" id="KW-1185">Reference proteome</keyword>
<comment type="caution">
    <text evidence="1">The sequence shown here is derived from an EMBL/GenBank/DDBJ whole genome shotgun (WGS) entry which is preliminary data.</text>
</comment>
<reference evidence="1" key="1">
    <citation type="submission" date="2022-08" db="EMBL/GenBank/DDBJ databases">
        <authorList>
            <person name="Kallberg Y."/>
            <person name="Tangrot J."/>
            <person name="Rosling A."/>
        </authorList>
    </citation>
    <scope>NUCLEOTIDE SEQUENCE</scope>
    <source>
        <strain evidence="1">Wild A</strain>
    </source>
</reference>
<feature type="non-terminal residue" evidence="1">
    <location>
        <position position="1"/>
    </location>
</feature>
<evidence type="ECO:0000313" key="2">
    <source>
        <dbReference type="Proteomes" id="UP001153678"/>
    </source>
</evidence>
<protein>
    <submittedName>
        <fullName evidence="1">3608_t:CDS:1</fullName>
    </submittedName>
</protein>